<keyword evidence="1" id="KW-0812">Transmembrane</keyword>
<dbReference type="AlphaFoldDB" id="A0A6M0SWM8"/>
<feature type="transmembrane region" description="Helical" evidence="1">
    <location>
        <begin position="77"/>
        <end position="98"/>
    </location>
</feature>
<keyword evidence="1" id="KW-0472">Membrane</keyword>
<proteinExistence type="predicted"/>
<organism evidence="2 3">
    <name type="scientific">Clostridium botulinum</name>
    <dbReference type="NCBI Taxonomy" id="1491"/>
    <lineage>
        <taxon>Bacteria</taxon>
        <taxon>Bacillati</taxon>
        <taxon>Bacillota</taxon>
        <taxon>Clostridia</taxon>
        <taxon>Eubacteriales</taxon>
        <taxon>Clostridiaceae</taxon>
        <taxon>Clostridium</taxon>
    </lineage>
</organism>
<evidence type="ECO:0008006" key="4">
    <source>
        <dbReference type="Google" id="ProtNLM"/>
    </source>
</evidence>
<keyword evidence="1" id="KW-1133">Transmembrane helix</keyword>
<evidence type="ECO:0000256" key="1">
    <source>
        <dbReference type="SAM" id="Phobius"/>
    </source>
</evidence>
<feature type="transmembrane region" description="Helical" evidence="1">
    <location>
        <begin position="148"/>
        <end position="172"/>
    </location>
</feature>
<name>A0A6M0SWM8_CLOBO</name>
<feature type="transmembrane region" description="Helical" evidence="1">
    <location>
        <begin position="26"/>
        <end position="47"/>
    </location>
</feature>
<comment type="caution">
    <text evidence="2">The sequence shown here is derived from an EMBL/GenBank/DDBJ whole genome shotgun (WGS) entry which is preliminary data.</text>
</comment>
<dbReference type="InterPro" id="IPR035168">
    <property type="entry name" value="DUF5317"/>
</dbReference>
<evidence type="ECO:0000313" key="2">
    <source>
        <dbReference type="EMBL" id="NFA59919.1"/>
    </source>
</evidence>
<protein>
    <recommendedName>
        <fullName evidence="4">DUF5317 domain-containing protein</fullName>
    </recommendedName>
</protein>
<sequence>MLETIILALILAKLKGYKIKPIFKSWHIYPILVIEFIYLIIQINIFLENYSVIQHIKILETIYICSYLFIIIKYEQYITAVIGSIFIFIGGMLNKFVIRANNGKMPVFPTLSYFTGYAKPDSFIKVNDIHILGDSSTKFKFLTDIIDVGYSVMSIGDIFIRLFVFIVIFNTIKHINTIKSI</sequence>
<dbReference type="Proteomes" id="UP000473089">
    <property type="component" value="Unassembled WGS sequence"/>
</dbReference>
<dbReference type="EMBL" id="SGJP01000009">
    <property type="protein sequence ID" value="NFA59919.1"/>
    <property type="molecule type" value="Genomic_DNA"/>
</dbReference>
<dbReference type="Pfam" id="PF17248">
    <property type="entry name" value="DUF5317"/>
    <property type="match status" value="1"/>
</dbReference>
<gene>
    <name evidence="2" type="ORF">EXM42_05805</name>
</gene>
<accession>A0A6M0SWM8</accession>
<reference evidence="2 3" key="1">
    <citation type="submission" date="2019-02" db="EMBL/GenBank/DDBJ databases">
        <title>Genome sequencing of Clostridium botulinum clinical isolates.</title>
        <authorList>
            <person name="Brunt J."/>
            <person name="Van Vliet A.H.M."/>
            <person name="Stringer S.C."/>
            <person name="Grant K.A."/>
            <person name="Carter A.C."/>
            <person name="Peck M.W."/>
        </authorList>
    </citation>
    <scope>NUCLEOTIDE SEQUENCE [LARGE SCALE GENOMIC DNA]</scope>
    <source>
        <strain evidence="2 3">R1125/03</strain>
    </source>
</reference>
<evidence type="ECO:0000313" key="3">
    <source>
        <dbReference type="Proteomes" id="UP000473089"/>
    </source>
</evidence>